<dbReference type="EMBL" id="JACJQH010000034">
    <property type="protein sequence ID" value="MBD2197979.1"/>
    <property type="molecule type" value="Genomic_DNA"/>
</dbReference>
<keyword evidence="2" id="KW-1185">Reference proteome</keyword>
<accession>A0ABR8ADZ4</accession>
<comment type="caution">
    <text evidence="1">The sequence shown here is derived from an EMBL/GenBank/DDBJ whole genome shotgun (WGS) entry which is preliminary data.</text>
</comment>
<name>A0ABR8ADZ4_9CYAN</name>
<evidence type="ECO:0000313" key="2">
    <source>
        <dbReference type="Proteomes" id="UP000658514"/>
    </source>
</evidence>
<dbReference type="RefSeq" id="WP_190546010.1">
    <property type="nucleotide sequence ID" value="NZ_CAWPNO010000067.1"/>
</dbReference>
<sequence length="49" mass="5297">MPQAAGRAPFAPTERSFPPLSMKAARLLALSLPTFLQRLGGKIDFQKIG</sequence>
<evidence type="ECO:0000313" key="1">
    <source>
        <dbReference type="EMBL" id="MBD2197979.1"/>
    </source>
</evidence>
<organism evidence="1 2">
    <name type="scientific">Calothrix parietina FACHB-288</name>
    <dbReference type="NCBI Taxonomy" id="2692896"/>
    <lineage>
        <taxon>Bacteria</taxon>
        <taxon>Bacillati</taxon>
        <taxon>Cyanobacteriota</taxon>
        <taxon>Cyanophyceae</taxon>
        <taxon>Nostocales</taxon>
        <taxon>Calotrichaceae</taxon>
        <taxon>Calothrix</taxon>
    </lineage>
</organism>
<dbReference type="Proteomes" id="UP000658514">
    <property type="component" value="Unassembled WGS sequence"/>
</dbReference>
<gene>
    <name evidence="1" type="ORF">H6G24_21110</name>
</gene>
<protein>
    <submittedName>
        <fullName evidence="1">Uncharacterized protein</fullName>
    </submittedName>
</protein>
<reference evidence="1 2" key="1">
    <citation type="journal article" date="2020" name="ISME J.">
        <title>Comparative genomics reveals insights into cyanobacterial evolution and habitat adaptation.</title>
        <authorList>
            <person name="Chen M.Y."/>
            <person name="Teng W.K."/>
            <person name="Zhao L."/>
            <person name="Hu C.X."/>
            <person name="Zhou Y.K."/>
            <person name="Han B.P."/>
            <person name="Song L.R."/>
            <person name="Shu W.S."/>
        </authorList>
    </citation>
    <scope>NUCLEOTIDE SEQUENCE [LARGE SCALE GENOMIC DNA]</scope>
    <source>
        <strain evidence="1 2">FACHB-288</strain>
    </source>
</reference>
<proteinExistence type="predicted"/>